<dbReference type="AlphaFoldDB" id="A0AAW0GFD6"/>
<proteinExistence type="predicted"/>
<protein>
    <submittedName>
        <fullName evidence="1">Uncharacterized protein</fullName>
    </submittedName>
</protein>
<comment type="caution">
    <text evidence="1">The sequence shown here is derived from an EMBL/GenBank/DDBJ whole genome shotgun (WGS) entry which is preliminary data.</text>
</comment>
<keyword evidence="2" id="KW-1185">Reference proteome</keyword>
<evidence type="ECO:0000313" key="2">
    <source>
        <dbReference type="Proteomes" id="UP001385951"/>
    </source>
</evidence>
<evidence type="ECO:0000313" key="1">
    <source>
        <dbReference type="EMBL" id="KAK7692076.1"/>
    </source>
</evidence>
<reference evidence="1 2" key="1">
    <citation type="submission" date="2022-09" db="EMBL/GenBank/DDBJ databases">
        <authorList>
            <person name="Palmer J.M."/>
        </authorList>
    </citation>
    <scope>NUCLEOTIDE SEQUENCE [LARGE SCALE GENOMIC DNA]</scope>
    <source>
        <strain evidence="1 2">DSM 7382</strain>
    </source>
</reference>
<dbReference type="EMBL" id="JASBNA010000005">
    <property type="protein sequence ID" value="KAK7692076.1"/>
    <property type="molecule type" value="Genomic_DNA"/>
</dbReference>
<name>A0AAW0GFD6_9APHY</name>
<gene>
    <name evidence="1" type="ORF">QCA50_005482</name>
</gene>
<sequence>MRATRATCAHTNQLLAMGMHAYIDLDSNTKLSLYVSSLIGLTPATPFFLLNRSSFLPPVVSPRGRAFFYAQRIHLSFFGSALPALLDRAFRTRIVTLFRK</sequence>
<accession>A0AAW0GFD6</accession>
<dbReference type="Proteomes" id="UP001385951">
    <property type="component" value="Unassembled WGS sequence"/>
</dbReference>
<organism evidence="1 2">
    <name type="scientific">Cerrena zonata</name>
    <dbReference type="NCBI Taxonomy" id="2478898"/>
    <lineage>
        <taxon>Eukaryota</taxon>
        <taxon>Fungi</taxon>
        <taxon>Dikarya</taxon>
        <taxon>Basidiomycota</taxon>
        <taxon>Agaricomycotina</taxon>
        <taxon>Agaricomycetes</taxon>
        <taxon>Polyporales</taxon>
        <taxon>Cerrenaceae</taxon>
        <taxon>Cerrena</taxon>
    </lineage>
</organism>